<evidence type="ECO:0000313" key="2">
    <source>
        <dbReference type="Proteomes" id="UP000240819"/>
    </source>
</evidence>
<dbReference type="Proteomes" id="UP000240819">
    <property type="component" value="Segment"/>
</dbReference>
<name>A0A2H5BGL9_9CAUD</name>
<reference evidence="1 2" key="1">
    <citation type="submission" date="2017-12" db="EMBL/GenBank/DDBJ databases">
        <authorList>
            <person name="Lestochi C.V."/>
            <person name="Miller K.C."/>
            <person name="Miller J.S."/>
            <person name="Stanton M.L."/>
            <person name="Broussard G.W."/>
        </authorList>
    </citation>
    <scope>NUCLEOTIDE SEQUENCE [LARGE SCALE GENOMIC DNA]</scope>
</reference>
<dbReference type="EMBL" id="MG649966">
    <property type="protein sequence ID" value="AUG85109.1"/>
    <property type="molecule type" value="Genomic_DNA"/>
</dbReference>
<gene>
    <name evidence="1" type="ORF">CETO_122</name>
</gene>
<evidence type="ECO:0000313" key="1">
    <source>
        <dbReference type="EMBL" id="AUG85109.1"/>
    </source>
</evidence>
<sequence>MAIPSAKELTQRIALDNAGKALEAEKALEVAFKRVESIPRNGVFDISVGLGSTHKAVMEELLRKAGYHLISIHFSTWRNEPSAQIRLQIPPQAE</sequence>
<organism evidence="1 2">
    <name type="scientific">Vibrio phage Ceto</name>
    <dbReference type="NCBI Taxonomy" id="2570300"/>
    <lineage>
        <taxon>Viruses</taxon>
        <taxon>Duplodnaviria</taxon>
        <taxon>Heunggongvirae</taxon>
        <taxon>Uroviricota</taxon>
        <taxon>Caudoviricetes</taxon>
        <taxon>Demerecviridae</taxon>
        <taxon>Ermolyevavirinae</taxon>
        <taxon>Cetovirus</taxon>
        <taxon>Cetovirus ceto</taxon>
    </lineage>
</organism>
<keyword evidence="2" id="KW-1185">Reference proteome</keyword>
<proteinExistence type="predicted"/>
<protein>
    <submittedName>
        <fullName evidence="1">Uncharacterized protein</fullName>
    </submittedName>
</protein>
<accession>A0A2H5BGL9</accession>